<dbReference type="GO" id="GO:0000379">
    <property type="term" value="P:tRNA-type intron splice site recognition and cleavage"/>
    <property type="evidence" value="ECO:0007669"/>
    <property type="project" value="TreeGrafter"/>
</dbReference>
<reference evidence="6" key="1">
    <citation type="submission" date="2025-08" db="UniProtKB">
        <authorList>
            <consortium name="RefSeq"/>
        </authorList>
    </citation>
    <scope>IDENTIFICATION</scope>
</reference>
<evidence type="ECO:0000313" key="5">
    <source>
        <dbReference type="Proteomes" id="UP000515204"/>
    </source>
</evidence>
<keyword evidence="5" id="KW-1185">Reference proteome</keyword>
<dbReference type="OrthoDB" id="408683at2759"/>
<dbReference type="Proteomes" id="UP000515204">
    <property type="component" value="Unplaced"/>
</dbReference>
<dbReference type="CTD" id="283989"/>
<comment type="similarity">
    <text evidence="1">Belongs to the SEN54 family.</text>
</comment>
<feature type="domain" description="tRNA-splicing endonuclease subunit Sen54 N-terminal" evidence="4">
    <location>
        <begin position="68"/>
        <end position="134"/>
    </location>
</feature>
<dbReference type="PANTHER" id="PTHR21027">
    <property type="entry name" value="TRNA-SPLICING ENDONUCLEASE SUBUNIT SEN54"/>
    <property type="match status" value="1"/>
</dbReference>
<proteinExistence type="inferred from homology"/>
<evidence type="ECO:0000256" key="2">
    <source>
        <dbReference type="ARBA" id="ARBA00022694"/>
    </source>
</evidence>
<dbReference type="InterPro" id="IPR024337">
    <property type="entry name" value="tRNA_splic_suSen54"/>
</dbReference>
<dbReference type="GeneID" id="106743036"/>
<dbReference type="AlphaFoldDB" id="A0A6P3X127"/>
<feature type="region of interest" description="Disordered" evidence="3">
    <location>
        <begin position="629"/>
        <end position="655"/>
    </location>
</feature>
<gene>
    <name evidence="6" type="primary">LOC106743036</name>
</gene>
<feature type="compositionally biased region" description="Basic and acidic residues" evidence="3">
    <location>
        <begin position="284"/>
        <end position="299"/>
    </location>
</feature>
<sequence length="820" mass="93341">MDEICKKLPSNVLRAEELLRSKGIRTSVLEEWEKSLQVLPKGGEKHFEPNNSWLENVQIEKGLKTRRDLLNTERVERISELASAEWIPAQKKALVIKKSGQDWSSFGTDKNGSLYLIPEEALFLLETNCLELIWNGVPCSVQQAYEILIDDIVCTLDEYRVYSQLTRSGYRIQRYVYEESDRYSRLDDSTSVKRKVIVDPENGLRMCDSQTQNQQVSEKFKETLAKDTSPTLDTSLVDSNIKDCRDAIAENPMEAVVLDVIEHILCNIEDYSSVNNSADSQSIESKKQKNDTNGEERSRNSKLKIISDETLLGSIKILSDTTCNLKRETVTASKGLGARIQRNVKLLPKRNDKMSHADVSIIGSSCASGSLRNYGKRKLVVTTDESQDTKKSKDEVIELSDDEIQELPRTMTRMEMLNLLPNIASKSNITAKISKRYIPYNVRPQKTAYQYSPTKISHMQENDRRARQNCKGIDASSKQNASHSNASLIKSPGTSVGNGRLTRIAYQNQFARSMYGAPCRPFYFDHLHGPNVHFPFAYNRFPFGYGQGAYSLQNRLTLMQQNVFQNTLVAFEDHGNVQQTRSLTIQMNNFALPFMAPLRIRYPFVENQCRQPFYQNFYWQQRFCQRRPENAPATQGNAHSVANRHPDGARRSGGYEIVNRPSFTTRSGADSWAELKKKWYEEKTITIDDEDCKSMNGGEEVQVVEQFINPLVGPRYATSLAEVYSKLAIIKSAPEKTVRRKKSKYKISYNVYSCSHHYRKTSPGQPLYSVVVIRKENSFLQPVELNRLQQDAKGSPIILACVSMSISYIQPGIITMPNII</sequence>
<evidence type="ECO:0000313" key="6">
    <source>
        <dbReference type="RefSeq" id="XP_014472008.1"/>
    </source>
</evidence>
<dbReference type="InterPro" id="IPR024336">
    <property type="entry name" value="tRNA_splic_suSen54_N"/>
</dbReference>
<dbReference type="KEGG" id="dqu:106743036"/>
<evidence type="ECO:0000256" key="1">
    <source>
        <dbReference type="ARBA" id="ARBA00005736"/>
    </source>
</evidence>
<dbReference type="PANTHER" id="PTHR21027:SF1">
    <property type="entry name" value="TRNA-SPLICING ENDONUCLEASE SUBUNIT SEN54"/>
    <property type="match status" value="1"/>
</dbReference>
<protein>
    <submittedName>
        <fullName evidence="6">Uncharacterized protein LOC106743036</fullName>
    </submittedName>
</protein>
<feature type="compositionally biased region" description="Polar residues" evidence="3">
    <location>
        <begin position="476"/>
        <end position="494"/>
    </location>
</feature>
<feature type="region of interest" description="Disordered" evidence="3">
    <location>
        <begin position="277"/>
        <end position="301"/>
    </location>
</feature>
<evidence type="ECO:0000259" key="4">
    <source>
        <dbReference type="Pfam" id="PF12928"/>
    </source>
</evidence>
<organism evidence="5 6">
    <name type="scientific">Dinoponera quadriceps</name>
    <name type="common">South American ant</name>
    <dbReference type="NCBI Taxonomy" id="609295"/>
    <lineage>
        <taxon>Eukaryota</taxon>
        <taxon>Metazoa</taxon>
        <taxon>Ecdysozoa</taxon>
        <taxon>Arthropoda</taxon>
        <taxon>Hexapoda</taxon>
        <taxon>Insecta</taxon>
        <taxon>Pterygota</taxon>
        <taxon>Neoptera</taxon>
        <taxon>Endopterygota</taxon>
        <taxon>Hymenoptera</taxon>
        <taxon>Apocrita</taxon>
        <taxon>Aculeata</taxon>
        <taxon>Formicoidea</taxon>
        <taxon>Formicidae</taxon>
        <taxon>Ponerinae</taxon>
        <taxon>Ponerini</taxon>
        <taxon>Dinoponera</taxon>
    </lineage>
</organism>
<feature type="region of interest" description="Disordered" evidence="3">
    <location>
        <begin position="473"/>
        <end position="494"/>
    </location>
</feature>
<keyword evidence="2" id="KW-0819">tRNA processing</keyword>
<dbReference type="GO" id="GO:0000214">
    <property type="term" value="C:tRNA-intron endonuclease complex"/>
    <property type="evidence" value="ECO:0007669"/>
    <property type="project" value="TreeGrafter"/>
</dbReference>
<dbReference type="RefSeq" id="XP_014472008.1">
    <property type="nucleotide sequence ID" value="XM_014616522.1"/>
</dbReference>
<name>A0A6P3X127_DINQU</name>
<evidence type="ECO:0000256" key="3">
    <source>
        <dbReference type="SAM" id="MobiDB-lite"/>
    </source>
</evidence>
<dbReference type="Pfam" id="PF12928">
    <property type="entry name" value="tRNA_int_end_N2"/>
    <property type="match status" value="1"/>
</dbReference>
<accession>A0A6P3X127</accession>